<reference evidence="2 3" key="1">
    <citation type="submission" date="2017-04" db="EMBL/GenBank/DDBJ databases">
        <authorList>
            <person name="Afonso C.L."/>
            <person name="Miller P.J."/>
            <person name="Scott M.A."/>
            <person name="Spackman E."/>
            <person name="Goraichik I."/>
            <person name="Dimitrov K.M."/>
            <person name="Suarez D.L."/>
            <person name="Swayne D.E."/>
        </authorList>
    </citation>
    <scope>NUCLEOTIDE SEQUENCE [LARGE SCALE GENOMIC DNA]</scope>
    <source>
        <strain evidence="2 3">CGMCC 1.12644</strain>
    </source>
</reference>
<dbReference type="SUPFAM" id="SSF52833">
    <property type="entry name" value="Thioredoxin-like"/>
    <property type="match status" value="1"/>
</dbReference>
<keyword evidence="3" id="KW-1185">Reference proteome</keyword>
<feature type="chain" id="PRO_5012868013" description="DUF1223 domain-containing protein" evidence="1">
    <location>
        <begin position="22"/>
        <end position="231"/>
    </location>
</feature>
<dbReference type="Pfam" id="PF06764">
    <property type="entry name" value="DUF1223"/>
    <property type="match status" value="1"/>
</dbReference>
<evidence type="ECO:0000256" key="1">
    <source>
        <dbReference type="SAM" id="SignalP"/>
    </source>
</evidence>
<sequence length="231" mass="25385">MRKLVGWIATIWIALAGAAAAQDHPVVVELFTSQGCSSCPPADQLLGELARRDDVIALALHVDYWDYIGWKDVFAQAGFTKRQKAYAAAAGHRSIYTPQMVVQGTEDVVGNRRMDVADLIRKHESQRLPVLVELARNGSELVISARALRSAGPADIHLVRYEPETVVAIKRGENAGRTLTYHNVVTDWRVLGRWDGQGTYKARLPISGPRPLVVLVQRAGHGPILAAARLR</sequence>
<dbReference type="InterPro" id="IPR010634">
    <property type="entry name" value="DUF1223"/>
</dbReference>
<evidence type="ECO:0008006" key="4">
    <source>
        <dbReference type="Google" id="ProtNLM"/>
    </source>
</evidence>
<dbReference type="PANTHER" id="PTHR36057:SF1">
    <property type="entry name" value="LIPOPROTEIN LIPID ATTACHMENT SITE-LIKE PROTEIN, PUTATIVE (DUF1223)-RELATED"/>
    <property type="match status" value="1"/>
</dbReference>
<protein>
    <recommendedName>
        <fullName evidence="4">DUF1223 domain-containing protein</fullName>
    </recommendedName>
</protein>
<dbReference type="PANTHER" id="PTHR36057">
    <property type="match status" value="1"/>
</dbReference>
<dbReference type="EMBL" id="FWYD01000001">
    <property type="protein sequence ID" value="SMC42284.1"/>
    <property type="molecule type" value="Genomic_DNA"/>
</dbReference>
<proteinExistence type="predicted"/>
<dbReference type="Proteomes" id="UP000192330">
    <property type="component" value="Unassembled WGS sequence"/>
</dbReference>
<dbReference type="RefSeq" id="WP_084349891.1">
    <property type="nucleotide sequence ID" value="NZ_FWYD01000001.1"/>
</dbReference>
<feature type="signal peptide" evidence="1">
    <location>
        <begin position="1"/>
        <end position="21"/>
    </location>
</feature>
<evidence type="ECO:0000313" key="3">
    <source>
        <dbReference type="Proteomes" id="UP000192330"/>
    </source>
</evidence>
<accession>A0A1W1Z1L9</accession>
<dbReference type="STRING" id="1387277.SAMN06295998_101146"/>
<organism evidence="2 3">
    <name type="scientific">Primorskyibacter flagellatus</name>
    <dbReference type="NCBI Taxonomy" id="1387277"/>
    <lineage>
        <taxon>Bacteria</taxon>
        <taxon>Pseudomonadati</taxon>
        <taxon>Pseudomonadota</taxon>
        <taxon>Alphaproteobacteria</taxon>
        <taxon>Rhodobacterales</taxon>
        <taxon>Roseobacteraceae</taxon>
        <taxon>Primorskyibacter</taxon>
    </lineage>
</organism>
<gene>
    <name evidence="2" type="ORF">SAMN06295998_101146</name>
</gene>
<dbReference type="InterPro" id="IPR036249">
    <property type="entry name" value="Thioredoxin-like_sf"/>
</dbReference>
<dbReference type="OrthoDB" id="9808254at2"/>
<evidence type="ECO:0000313" key="2">
    <source>
        <dbReference type="EMBL" id="SMC42284.1"/>
    </source>
</evidence>
<name>A0A1W1Z1L9_9RHOB</name>
<keyword evidence="1" id="KW-0732">Signal</keyword>
<dbReference type="AlphaFoldDB" id="A0A1W1Z1L9"/>